<dbReference type="PANTHER" id="PTHR43685:SF2">
    <property type="entry name" value="GLYCOSYLTRANSFERASE 2-LIKE DOMAIN-CONTAINING PROTEIN"/>
    <property type="match status" value="1"/>
</dbReference>
<dbReference type="EMBL" id="JAGYVZ010000011">
    <property type="protein sequence ID" value="MBS7231926.1"/>
    <property type="molecule type" value="Genomic_DNA"/>
</dbReference>
<dbReference type="Gene3D" id="3.90.550.10">
    <property type="entry name" value="Spore Coat Polysaccharide Biosynthesis Protein SpsA, Chain A"/>
    <property type="match status" value="1"/>
</dbReference>
<dbReference type="SUPFAM" id="SSF53448">
    <property type="entry name" value="Nucleotide-diphospho-sugar transferases"/>
    <property type="match status" value="1"/>
</dbReference>
<comment type="caution">
    <text evidence="2">The sequence shown here is derived from an EMBL/GenBank/DDBJ whole genome shotgun (WGS) entry which is preliminary data.</text>
</comment>
<gene>
    <name evidence="2" type="ORF">KHA90_12920</name>
</gene>
<feature type="domain" description="Glycosyltransferase 2-like" evidence="1">
    <location>
        <begin position="7"/>
        <end position="112"/>
    </location>
</feature>
<evidence type="ECO:0000313" key="2">
    <source>
        <dbReference type="EMBL" id="MBS7231926.1"/>
    </source>
</evidence>
<reference evidence="2 3" key="1">
    <citation type="journal article" date="2018" name="Int. J. Syst. Evol. Microbiol.">
        <title>Flavobacterium chryseum sp. nov. and Flavobacterium psychroterrae sp. nov., novel environmental bacteria isolated from Antarctica.</title>
        <authorList>
            <person name="Kralova S."/>
            <person name="Svec P."/>
            <person name="Busse H.J."/>
            <person name="Stankova E."/>
            <person name="Vaczi P."/>
            <person name="Sedlacek I."/>
        </authorList>
    </citation>
    <scope>NUCLEOTIDE SEQUENCE [LARGE SCALE GENOMIC DNA]</scope>
    <source>
        <strain evidence="2 3">CCM 8827</strain>
    </source>
</reference>
<sequence>MNNIQISFCIPTYNNAKSVHRLVTSILENDDQNIEVVVLDNGSTDETLSILQNIDDTRLSLHSNGVNKGALFNMMNVLDKGRGEYLVYSTDHDHIDRQKIDKFKTFLRENSAVSFGYCEFNLDSKILFETFPSGIKALNKLGYITRHPTGYFFRNNDWKAIDAVKRFSDYEFVDLFPLEFVFAELSLLGDGAVYYDSIFSPERGVERITKHKSATTKGNSKKAFFSPESRLKLAINFESHIQSLSISELEKRKLIIKSFFRELNLATFEFKNIMSNNELCIHYYMDPKNISKKELLQIGLSFYNGYSNKVINVRFKTFLERLGFKVLLVSEFIKKVLKDFFKSI</sequence>
<proteinExistence type="predicted"/>
<evidence type="ECO:0000313" key="3">
    <source>
        <dbReference type="Proteomes" id="UP000722625"/>
    </source>
</evidence>
<dbReference type="InterPro" id="IPR001173">
    <property type="entry name" value="Glyco_trans_2-like"/>
</dbReference>
<dbReference type="InterPro" id="IPR029044">
    <property type="entry name" value="Nucleotide-diphossugar_trans"/>
</dbReference>
<protein>
    <submittedName>
        <fullName evidence="2">Glycosyltransferase family 2 protein</fullName>
    </submittedName>
</protein>
<name>A0ABS5PCA2_9FLAO</name>
<keyword evidence="3" id="KW-1185">Reference proteome</keyword>
<dbReference type="PANTHER" id="PTHR43685">
    <property type="entry name" value="GLYCOSYLTRANSFERASE"/>
    <property type="match status" value="1"/>
</dbReference>
<dbReference type="Proteomes" id="UP000722625">
    <property type="component" value="Unassembled WGS sequence"/>
</dbReference>
<organism evidence="2 3">
    <name type="scientific">Flavobacterium psychroterrae</name>
    <dbReference type="NCBI Taxonomy" id="2133767"/>
    <lineage>
        <taxon>Bacteria</taxon>
        <taxon>Pseudomonadati</taxon>
        <taxon>Bacteroidota</taxon>
        <taxon>Flavobacteriia</taxon>
        <taxon>Flavobacteriales</taxon>
        <taxon>Flavobacteriaceae</taxon>
        <taxon>Flavobacterium</taxon>
    </lineage>
</organism>
<dbReference type="Pfam" id="PF00535">
    <property type="entry name" value="Glycos_transf_2"/>
    <property type="match status" value="1"/>
</dbReference>
<accession>A0ABS5PCA2</accession>
<dbReference type="InterPro" id="IPR050834">
    <property type="entry name" value="Glycosyltransf_2"/>
</dbReference>
<evidence type="ECO:0000259" key="1">
    <source>
        <dbReference type="Pfam" id="PF00535"/>
    </source>
</evidence>
<dbReference type="RefSeq" id="WP_213300572.1">
    <property type="nucleotide sequence ID" value="NZ_JAGYVZ010000011.1"/>
</dbReference>
<dbReference type="CDD" id="cd00761">
    <property type="entry name" value="Glyco_tranf_GTA_type"/>
    <property type="match status" value="1"/>
</dbReference>